<dbReference type="RefSeq" id="WP_110264972.1">
    <property type="nucleotide sequence ID" value="NZ_CAKZQT010000022.1"/>
</dbReference>
<protein>
    <submittedName>
        <fullName evidence="1">Alpha/beta superfamily hydrolase</fullName>
    </submittedName>
</protein>
<keyword evidence="1" id="KW-0378">Hydrolase</keyword>
<comment type="caution">
    <text evidence="1">The sequence shown here is derived from an EMBL/GenBank/DDBJ whole genome shotgun (WGS) entry which is preliminary data.</text>
</comment>
<dbReference type="Proteomes" id="UP000248330">
    <property type="component" value="Unassembled WGS sequence"/>
</dbReference>
<evidence type="ECO:0000313" key="2">
    <source>
        <dbReference type="Proteomes" id="UP000248330"/>
    </source>
</evidence>
<accession>A0A318EBP8</accession>
<dbReference type="AlphaFoldDB" id="A0A318EBP8"/>
<sequence>MNASAATGDLVCFAHGKESGPWGLKITRLAELARRSGFEVMSPDYRQTQDPDERVAMLLALRPRARRLVLAGSSMGGYVSAMACATLQPQALFLMAPALYFPGWDAEPQGIPPLSCIVHGWHDDVVPPERSLRFAQRHRAELHLIDAEHTLNARIELIAMLFAGLLDRVRAD</sequence>
<proteinExistence type="predicted"/>
<gene>
    <name evidence="1" type="ORF">C8D93_104176</name>
</gene>
<name>A0A318EBP8_9GAMM</name>
<dbReference type="OrthoDB" id="264572at2"/>
<dbReference type="EMBL" id="QICN01000004">
    <property type="protein sequence ID" value="PXV68478.1"/>
    <property type="molecule type" value="Genomic_DNA"/>
</dbReference>
<keyword evidence="2" id="KW-1185">Reference proteome</keyword>
<dbReference type="Gene3D" id="3.40.50.1820">
    <property type="entry name" value="alpha/beta hydrolase"/>
    <property type="match status" value="1"/>
</dbReference>
<dbReference type="InterPro" id="IPR029058">
    <property type="entry name" value="AB_hydrolase_fold"/>
</dbReference>
<reference evidence="1 2" key="1">
    <citation type="submission" date="2018-04" db="EMBL/GenBank/DDBJ databases">
        <title>Genomic Encyclopedia of Type Strains, Phase IV (KMG-IV): sequencing the most valuable type-strain genomes for metagenomic binning, comparative biology and taxonomic classification.</title>
        <authorList>
            <person name="Goeker M."/>
        </authorList>
    </citation>
    <scope>NUCLEOTIDE SEQUENCE [LARGE SCALE GENOMIC DNA]</scope>
    <source>
        <strain evidence="1 2">DSM 104150</strain>
    </source>
</reference>
<evidence type="ECO:0000313" key="1">
    <source>
        <dbReference type="EMBL" id="PXV68478.1"/>
    </source>
</evidence>
<dbReference type="SUPFAM" id="SSF53474">
    <property type="entry name" value="alpha/beta-Hydrolases"/>
    <property type="match status" value="1"/>
</dbReference>
<organism evidence="1 2">
    <name type="scientific">Sinimarinibacterium flocculans</name>
    <dbReference type="NCBI Taxonomy" id="985250"/>
    <lineage>
        <taxon>Bacteria</taxon>
        <taxon>Pseudomonadati</taxon>
        <taxon>Pseudomonadota</taxon>
        <taxon>Gammaproteobacteria</taxon>
        <taxon>Nevskiales</taxon>
        <taxon>Nevskiaceae</taxon>
        <taxon>Sinimarinibacterium</taxon>
    </lineage>
</organism>
<dbReference type="GO" id="GO:0016787">
    <property type="term" value="F:hydrolase activity"/>
    <property type="evidence" value="ECO:0007669"/>
    <property type="project" value="UniProtKB-KW"/>
</dbReference>